<comment type="similarity">
    <text evidence="1">Belongs to the myoviridae tail sheath protein family.</text>
</comment>
<accession>A0A930BUJ0</accession>
<evidence type="ECO:0000256" key="1">
    <source>
        <dbReference type="ARBA" id="ARBA00008005"/>
    </source>
</evidence>
<dbReference type="InterPro" id="IPR020287">
    <property type="entry name" value="Tail_sheath_C"/>
</dbReference>
<dbReference type="Proteomes" id="UP000718593">
    <property type="component" value="Unassembled WGS sequence"/>
</dbReference>
<dbReference type="AlphaFoldDB" id="A0A930BUJ0"/>
<proteinExistence type="inferred from homology"/>
<evidence type="ECO:0000313" key="3">
    <source>
        <dbReference type="EMBL" id="MBF1166309.1"/>
    </source>
</evidence>
<dbReference type="InterPro" id="IPR052042">
    <property type="entry name" value="Tail_sheath_structural"/>
</dbReference>
<name>A0A930BUJ0_9RHOO</name>
<comment type="caution">
    <text evidence="3">The sequence shown here is derived from an EMBL/GenBank/DDBJ whole genome shotgun (WGS) entry which is preliminary data.</text>
</comment>
<gene>
    <name evidence="3" type="ORF">HXL68_14875</name>
</gene>
<dbReference type="EMBL" id="JABZMI010000413">
    <property type="protein sequence ID" value="MBF1166309.1"/>
    <property type="molecule type" value="Genomic_DNA"/>
</dbReference>
<evidence type="ECO:0000259" key="2">
    <source>
        <dbReference type="Pfam" id="PF17482"/>
    </source>
</evidence>
<dbReference type="PANTHER" id="PTHR35861">
    <property type="match status" value="1"/>
</dbReference>
<dbReference type="PANTHER" id="PTHR35861:SF1">
    <property type="entry name" value="PHAGE TAIL SHEATH PROTEIN"/>
    <property type="match status" value="1"/>
</dbReference>
<feature type="non-terminal residue" evidence="3">
    <location>
        <position position="1"/>
    </location>
</feature>
<feature type="domain" description="Tail sheath protein C-terminal" evidence="2">
    <location>
        <begin position="39"/>
        <end position="142"/>
    </location>
</feature>
<protein>
    <submittedName>
        <fullName evidence="3">Phage tail sheath family protein</fullName>
    </submittedName>
</protein>
<organism evidence="3 4">
    <name type="scientific">Dechloromonas agitata</name>
    <dbReference type="NCBI Taxonomy" id="73030"/>
    <lineage>
        <taxon>Bacteria</taxon>
        <taxon>Pseudomonadati</taxon>
        <taxon>Pseudomonadota</taxon>
        <taxon>Betaproteobacteria</taxon>
        <taxon>Rhodocyclales</taxon>
        <taxon>Azonexaceae</taxon>
        <taxon>Dechloromonas</taxon>
    </lineage>
</organism>
<sequence>GEQAALNSDTAAGKSINAIRQFPGRGWLVWGARTLAGNDAEWRYVSVRRFCNMVETSIRQAAESFVFEPNDAATWHRLSATVDNYLVAQWRAGALLGSRPEEAFFVRCGLGQTMTAQDIAAGRLIFEIGLALVRPAEFIVLRSMLQMSES</sequence>
<reference evidence="3" key="1">
    <citation type="submission" date="2020-04" db="EMBL/GenBank/DDBJ databases">
        <title>Deep metagenomics examines the oral microbiome during advanced dental caries in children, revealing novel taxa and co-occurrences with host molecules.</title>
        <authorList>
            <person name="Baker J.L."/>
            <person name="Morton J.T."/>
            <person name="Dinis M."/>
            <person name="Alvarez R."/>
            <person name="Tran N.C."/>
            <person name="Knight R."/>
            <person name="Edlund A."/>
        </authorList>
    </citation>
    <scope>NUCLEOTIDE SEQUENCE</scope>
    <source>
        <strain evidence="3">JCVI_32_bin.24</strain>
    </source>
</reference>
<dbReference type="Pfam" id="PF17482">
    <property type="entry name" value="Phage_sheath_1C"/>
    <property type="match status" value="1"/>
</dbReference>
<evidence type="ECO:0000313" key="4">
    <source>
        <dbReference type="Proteomes" id="UP000718593"/>
    </source>
</evidence>